<accession>A0A8H7ARU8</accession>
<dbReference type="Gene3D" id="3.50.50.60">
    <property type="entry name" value="FAD/NAD(P)-binding domain"/>
    <property type="match status" value="1"/>
</dbReference>
<proteinExistence type="predicted"/>
<protein>
    <recommendedName>
        <fullName evidence="3">L-ornithine N(5)-oxygenase</fullName>
    </recommendedName>
</protein>
<evidence type="ECO:0008006" key="3">
    <source>
        <dbReference type="Google" id="ProtNLM"/>
    </source>
</evidence>
<dbReference type="SUPFAM" id="SSF51905">
    <property type="entry name" value="FAD/NAD(P)-binding domain"/>
    <property type="match status" value="1"/>
</dbReference>
<dbReference type="EMBL" id="JAACFV010000007">
    <property type="protein sequence ID" value="KAF7513209.1"/>
    <property type="molecule type" value="Genomic_DNA"/>
</dbReference>
<dbReference type="InterPro" id="IPR036188">
    <property type="entry name" value="FAD/NAD-bd_sf"/>
</dbReference>
<reference evidence="1" key="1">
    <citation type="submission" date="2020-02" db="EMBL/GenBank/DDBJ databases">
        <authorList>
            <person name="Palmer J.M."/>
        </authorList>
    </citation>
    <scope>NUCLEOTIDE SEQUENCE</scope>
    <source>
        <strain evidence="1">EPUS1.4</strain>
        <tissue evidence="1">Thallus</tissue>
    </source>
</reference>
<sequence length="146" mass="16340">MSRDGKPENNLVSGDMIQRYLEEFAVDNDLMRRIRFNSWVDKVERCPRGWRLRVNGRYIESAKLILATGVTSVRNEAPFQVEAGATVIHSRDIAQNLPVLKEAESVVVVGAAKSAYDAVYLLCSIGKRVTWVIRPDGSGPMPLMPH</sequence>
<dbReference type="Proteomes" id="UP000606974">
    <property type="component" value="Unassembled WGS sequence"/>
</dbReference>
<name>A0A8H7ARU8_9EURO</name>
<keyword evidence="2" id="KW-1185">Reference proteome</keyword>
<dbReference type="Pfam" id="PF13738">
    <property type="entry name" value="Pyr_redox_3"/>
    <property type="match status" value="1"/>
</dbReference>
<evidence type="ECO:0000313" key="2">
    <source>
        <dbReference type="Proteomes" id="UP000606974"/>
    </source>
</evidence>
<dbReference type="AlphaFoldDB" id="A0A8H7ARU8"/>
<comment type="caution">
    <text evidence="1">The sequence shown here is derived from an EMBL/GenBank/DDBJ whole genome shotgun (WGS) entry which is preliminary data.</text>
</comment>
<gene>
    <name evidence="1" type="ORF">GJ744_010605</name>
</gene>
<evidence type="ECO:0000313" key="1">
    <source>
        <dbReference type="EMBL" id="KAF7513209.1"/>
    </source>
</evidence>
<organism evidence="1 2">
    <name type="scientific">Endocarpon pusillum</name>
    <dbReference type="NCBI Taxonomy" id="364733"/>
    <lineage>
        <taxon>Eukaryota</taxon>
        <taxon>Fungi</taxon>
        <taxon>Dikarya</taxon>
        <taxon>Ascomycota</taxon>
        <taxon>Pezizomycotina</taxon>
        <taxon>Eurotiomycetes</taxon>
        <taxon>Chaetothyriomycetidae</taxon>
        <taxon>Verrucariales</taxon>
        <taxon>Verrucariaceae</taxon>
        <taxon>Endocarpon</taxon>
    </lineage>
</organism>
<dbReference type="OrthoDB" id="2915840at2759"/>